<dbReference type="AlphaFoldDB" id="A0A4S8M0H9"/>
<feature type="region of interest" description="Disordered" evidence="1">
    <location>
        <begin position="190"/>
        <end position="243"/>
    </location>
</feature>
<dbReference type="Proteomes" id="UP000297245">
    <property type="component" value="Unassembled WGS sequence"/>
</dbReference>
<proteinExistence type="predicted"/>
<sequence length="243" mass="26224">MSSSPPPCSPHLPRRRDVRVEQWYVPLPTASSYLPSEPFPSIPPLRAARFVIVLMGYGQKEGVSEATTNALSHTEVAGILNAFALDRGKIPAKVVVKDQEVVDYLDNGRAASEETVGTVVIDSDGEEILSEGEPRVGPSQHKESILVLNSKDEEIVGKGKGKKVTQAKGVIYDTPQLDEDVVEAGTLHVDELEHPDQDENLLPTTSPHEADHRGIGTGGSVEAGQLGTDVFSDRTSADRREVE</sequence>
<accession>A0A4S8M0H9</accession>
<organism evidence="2 3">
    <name type="scientific">Dendrothele bispora (strain CBS 962.96)</name>
    <dbReference type="NCBI Taxonomy" id="1314807"/>
    <lineage>
        <taxon>Eukaryota</taxon>
        <taxon>Fungi</taxon>
        <taxon>Dikarya</taxon>
        <taxon>Basidiomycota</taxon>
        <taxon>Agaricomycotina</taxon>
        <taxon>Agaricomycetes</taxon>
        <taxon>Agaricomycetidae</taxon>
        <taxon>Agaricales</taxon>
        <taxon>Agaricales incertae sedis</taxon>
        <taxon>Dendrothele</taxon>
    </lineage>
</organism>
<name>A0A4S8M0H9_DENBC</name>
<evidence type="ECO:0000313" key="2">
    <source>
        <dbReference type="EMBL" id="THU95073.1"/>
    </source>
</evidence>
<dbReference type="EMBL" id="ML179209">
    <property type="protein sequence ID" value="THU95073.1"/>
    <property type="molecule type" value="Genomic_DNA"/>
</dbReference>
<protein>
    <submittedName>
        <fullName evidence="2">Uncharacterized protein</fullName>
    </submittedName>
</protein>
<evidence type="ECO:0000256" key="1">
    <source>
        <dbReference type="SAM" id="MobiDB-lite"/>
    </source>
</evidence>
<reference evidence="2 3" key="1">
    <citation type="journal article" date="2019" name="Nat. Ecol. Evol.">
        <title>Megaphylogeny resolves global patterns of mushroom evolution.</title>
        <authorList>
            <person name="Varga T."/>
            <person name="Krizsan K."/>
            <person name="Foldi C."/>
            <person name="Dima B."/>
            <person name="Sanchez-Garcia M."/>
            <person name="Sanchez-Ramirez S."/>
            <person name="Szollosi G.J."/>
            <person name="Szarkandi J.G."/>
            <person name="Papp V."/>
            <person name="Albert L."/>
            <person name="Andreopoulos W."/>
            <person name="Angelini C."/>
            <person name="Antonin V."/>
            <person name="Barry K.W."/>
            <person name="Bougher N.L."/>
            <person name="Buchanan P."/>
            <person name="Buyck B."/>
            <person name="Bense V."/>
            <person name="Catcheside P."/>
            <person name="Chovatia M."/>
            <person name="Cooper J."/>
            <person name="Damon W."/>
            <person name="Desjardin D."/>
            <person name="Finy P."/>
            <person name="Geml J."/>
            <person name="Haridas S."/>
            <person name="Hughes K."/>
            <person name="Justo A."/>
            <person name="Karasinski D."/>
            <person name="Kautmanova I."/>
            <person name="Kiss B."/>
            <person name="Kocsube S."/>
            <person name="Kotiranta H."/>
            <person name="LaButti K.M."/>
            <person name="Lechner B.E."/>
            <person name="Liimatainen K."/>
            <person name="Lipzen A."/>
            <person name="Lukacs Z."/>
            <person name="Mihaltcheva S."/>
            <person name="Morgado L.N."/>
            <person name="Niskanen T."/>
            <person name="Noordeloos M.E."/>
            <person name="Ohm R.A."/>
            <person name="Ortiz-Santana B."/>
            <person name="Ovrebo C."/>
            <person name="Racz N."/>
            <person name="Riley R."/>
            <person name="Savchenko A."/>
            <person name="Shiryaev A."/>
            <person name="Soop K."/>
            <person name="Spirin V."/>
            <person name="Szebenyi C."/>
            <person name="Tomsovsky M."/>
            <person name="Tulloss R.E."/>
            <person name="Uehling J."/>
            <person name="Grigoriev I.V."/>
            <person name="Vagvolgyi C."/>
            <person name="Papp T."/>
            <person name="Martin F.M."/>
            <person name="Miettinen O."/>
            <person name="Hibbett D.S."/>
            <person name="Nagy L.G."/>
        </authorList>
    </citation>
    <scope>NUCLEOTIDE SEQUENCE [LARGE SCALE GENOMIC DNA]</scope>
    <source>
        <strain evidence="2 3">CBS 962.96</strain>
    </source>
</reference>
<keyword evidence="3" id="KW-1185">Reference proteome</keyword>
<gene>
    <name evidence="2" type="ORF">K435DRAFT_859932</name>
</gene>
<feature type="compositionally biased region" description="Basic and acidic residues" evidence="1">
    <location>
        <begin position="231"/>
        <end position="243"/>
    </location>
</feature>
<evidence type="ECO:0000313" key="3">
    <source>
        <dbReference type="Proteomes" id="UP000297245"/>
    </source>
</evidence>